<dbReference type="AlphaFoldDB" id="F0YHD5"/>
<dbReference type="GO" id="GO:0006368">
    <property type="term" value="P:transcription elongation by RNA polymerase II"/>
    <property type="evidence" value="ECO:0007669"/>
    <property type="project" value="TreeGrafter"/>
</dbReference>
<keyword evidence="5" id="KW-1185">Reference proteome</keyword>
<dbReference type="SMART" id="SM00739">
    <property type="entry name" value="KOW"/>
    <property type="match status" value="4"/>
</dbReference>
<dbReference type="Pfam" id="PF23290">
    <property type="entry name" value="KOW5_SPT5"/>
    <property type="match status" value="1"/>
</dbReference>
<dbReference type="InterPro" id="IPR041978">
    <property type="entry name" value="KOW_Spt5_5"/>
</dbReference>
<dbReference type="GO" id="GO:0032784">
    <property type="term" value="P:regulation of DNA-templated transcription elongation"/>
    <property type="evidence" value="ECO:0007669"/>
    <property type="project" value="InterPro"/>
</dbReference>
<dbReference type="InterPro" id="IPR039659">
    <property type="entry name" value="SPT5"/>
</dbReference>
<proteinExistence type="predicted"/>
<feature type="region of interest" description="Disordered" evidence="2">
    <location>
        <begin position="319"/>
        <end position="360"/>
    </location>
</feature>
<dbReference type="CDD" id="cd06085">
    <property type="entry name" value="KOW_Spt5_5"/>
    <property type="match status" value="1"/>
</dbReference>
<dbReference type="Proteomes" id="UP000002729">
    <property type="component" value="Unassembled WGS sequence"/>
</dbReference>
<keyword evidence="1" id="KW-0175">Coiled coil</keyword>
<dbReference type="PANTHER" id="PTHR11125">
    <property type="entry name" value="SUPPRESSOR OF TY 5"/>
    <property type="match status" value="1"/>
</dbReference>
<evidence type="ECO:0000256" key="2">
    <source>
        <dbReference type="SAM" id="MobiDB-lite"/>
    </source>
</evidence>
<dbReference type="eggNOG" id="KOG1999">
    <property type="taxonomic scope" value="Eukaryota"/>
</dbReference>
<dbReference type="GO" id="GO:0006357">
    <property type="term" value="P:regulation of transcription by RNA polymerase II"/>
    <property type="evidence" value="ECO:0007669"/>
    <property type="project" value="InterPro"/>
</dbReference>
<feature type="coiled-coil region" evidence="1">
    <location>
        <begin position="245"/>
        <end position="290"/>
    </location>
</feature>
<dbReference type="PANTHER" id="PTHR11125:SF7">
    <property type="entry name" value="TRANSCRIPTION ELONGATION FACTOR SPT5"/>
    <property type="match status" value="1"/>
</dbReference>
<dbReference type="InterPro" id="IPR005824">
    <property type="entry name" value="KOW"/>
</dbReference>
<name>F0YHD5_AURAN</name>
<dbReference type="OrthoDB" id="28901at2759"/>
<dbReference type="InterPro" id="IPR014722">
    <property type="entry name" value="Rib_uL2_dom2"/>
</dbReference>
<accession>F0YHD5</accession>
<evidence type="ECO:0000256" key="1">
    <source>
        <dbReference type="SAM" id="Coils"/>
    </source>
</evidence>
<protein>
    <recommendedName>
        <fullName evidence="3">KOW domain-containing protein</fullName>
    </recommendedName>
</protein>
<feature type="compositionally biased region" description="Polar residues" evidence="2">
    <location>
        <begin position="320"/>
        <end position="329"/>
    </location>
</feature>
<feature type="region of interest" description="Disordered" evidence="2">
    <location>
        <begin position="975"/>
        <end position="1005"/>
    </location>
</feature>
<feature type="domain" description="KOW" evidence="3">
    <location>
        <begin position="773"/>
        <end position="800"/>
    </location>
</feature>
<feature type="compositionally biased region" description="Basic and acidic residues" evidence="2">
    <location>
        <begin position="515"/>
        <end position="537"/>
    </location>
</feature>
<dbReference type="InterPro" id="IPR041973">
    <property type="entry name" value="KOW_Spt5_1"/>
</dbReference>
<dbReference type="InterPro" id="IPR057934">
    <property type="entry name" value="KOW_Spt5_7"/>
</dbReference>
<dbReference type="RefSeq" id="XP_009039810.1">
    <property type="nucleotide sequence ID" value="XM_009041562.1"/>
</dbReference>
<dbReference type="GeneID" id="20228606"/>
<dbReference type="InParanoid" id="F0YHD5"/>
<dbReference type="InterPro" id="IPR036735">
    <property type="entry name" value="NGN_dom_sf"/>
</dbReference>
<evidence type="ECO:0000313" key="4">
    <source>
        <dbReference type="EMBL" id="EGB05427.1"/>
    </source>
</evidence>
<feature type="domain" description="KOW" evidence="3">
    <location>
        <begin position="876"/>
        <end position="903"/>
    </location>
</feature>
<dbReference type="GO" id="GO:0003729">
    <property type="term" value="F:mRNA binding"/>
    <property type="evidence" value="ECO:0007669"/>
    <property type="project" value="TreeGrafter"/>
</dbReference>
<feature type="region of interest" description="Disordered" evidence="2">
    <location>
        <begin position="515"/>
        <end position="541"/>
    </location>
</feature>
<evidence type="ECO:0000259" key="3">
    <source>
        <dbReference type="SMART" id="SM00739"/>
    </source>
</evidence>
<reference evidence="4 5" key="1">
    <citation type="journal article" date="2011" name="Proc. Natl. Acad. Sci. U.S.A.">
        <title>Niche of harmful alga Aureococcus anophagefferens revealed through ecogenomics.</title>
        <authorList>
            <person name="Gobler C.J."/>
            <person name="Berry D.L."/>
            <person name="Dyhrman S.T."/>
            <person name="Wilhelm S.W."/>
            <person name="Salamov A."/>
            <person name="Lobanov A.V."/>
            <person name="Zhang Y."/>
            <person name="Collier J.L."/>
            <person name="Wurch L.L."/>
            <person name="Kustka A.B."/>
            <person name="Dill B.D."/>
            <person name="Shah M."/>
            <person name="VerBerkmoes N.C."/>
            <person name="Kuo A."/>
            <person name="Terry A."/>
            <person name="Pangilinan J."/>
            <person name="Lindquist E.A."/>
            <person name="Lucas S."/>
            <person name="Paulsen I.T."/>
            <person name="Hattenrath-Lehmann T.K."/>
            <person name="Talmage S.C."/>
            <person name="Walker E.A."/>
            <person name="Koch F."/>
            <person name="Burson A.M."/>
            <person name="Marcoval M.A."/>
            <person name="Tang Y.Z."/>
            <person name="Lecleir G.R."/>
            <person name="Coyne K.J."/>
            <person name="Berg G.M."/>
            <person name="Bertrand E.M."/>
            <person name="Saito M.A."/>
            <person name="Gladyshev V.N."/>
            <person name="Grigoriev I.V."/>
        </authorList>
    </citation>
    <scope>NUCLEOTIDE SEQUENCE [LARGE SCALE GENOMIC DNA]</scope>
    <source>
        <strain evidence="5">CCMP 1984</strain>
    </source>
</reference>
<dbReference type="GO" id="GO:0032044">
    <property type="term" value="C:DSIF complex"/>
    <property type="evidence" value="ECO:0007669"/>
    <property type="project" value="TreeGrafter"/>
</dbReference>
<dbReference type="Pfam" id="PF23287">
    <property type="entry name" value="KOW7_SPT5"/>
    <property type="match status" value="1"/>
</dbReference>
<dbReference type="KEGG" id="aaf:AURANDRAFT_72223"/>
<organism evidence="5">
    <name type="scientific">Aureococcus anophagefferens</name>
    <name type="common">Harmful bloom alga</name>
    <dbReference type="NCBI Taxonomy" id="44056"/>
    <lineage>
        <taxon>Eukaryota</taxon>
        <taxon>Sar</taxon>
        <taxon>Stramenopiles</taxon>
        <taxon>Ochrophyta</taxon>
        <taxon>Pelagophyceae</taxon>
        <taxon>Pelagomonadales</taxon>
        <taxon>Pelagomonadaceae</taxon>
        <taxon>Aureococcus</taxon>
    </lineage>
</organism>
<dbReference type="CDD" id="cd06081">
    <property type="entry name" value="KOW_Spt5_1"/>
    <property type="match status" value="1"/>
</dbReference>
<feature type="domain" description="KOW" evidence="3">
    <location>
        <begin position="681"/>
        <end position="708"/>
    </location>
</feature>
<feature type="compositionally biased region" description="Polar residues" evidence="2">
    <location>
        <begin position="978"/>
        <end position="989"/>
    </location>
</feature>
<dbReference type="Gene3D" id="2.30.30.30">
    <property type="match status" value="1"/>
</dbReference>
<sequence>MGREQCTEMLVSCKDLIWVCCVRPGLAHLRRVSWLHEIRKSINIELYLFYRKPRSAMHRPKYPPDAKLDSDALVADAFRASKPLAVQKRLDKTAISEYLRDVPAPEKAARVREAIIRVLESTPEVAAFWVFLSNSGMSADAYWASTPAASMRAFEPFAYWRFSPASGNEAMGHNASSRATGVGRLRDGFRRHVCRLECAHASPKSPERLVSGASAPRETCDVEVQDCHSQLRMCMQRIADVEVINIDLEARLEAQAREYIELESDAAESLASWKSQYEAVVEEAENWRREERDRMRAEQSMGGGRMQTLTLPALPRTSDSELASMNSTDHFPRKRDDYKNGYDNHNPLGAPPQDVQEDSPSITVRDATITVLEIHDEGPLFNTIQKNPSQTAATDSLGDAFAARVHEKVICASLAQVTTDQGRRGIMGDAADAGERNDAGDDRTGLTSEDIVFDDEDDEDDEDSEHDALGTKRGASSTMVKPKKRAKMGISRYIDDMAEEDDEEEDDEKMAAARLKLEEEDREMRSEMERQDRRRNQENLFEGEDADVAGVVKSLHDRYQRTTQLAHDLDDLDEGIPPTEGSSANLAASRHAAARQANAPSLTDPRLWVVPCKTGCICGAMATGLRGFIYVESRSEPAARAAVKGLRLLRGWSMKMVPMGDMVAVVSTDLDTSGGSSKRRYNKVGDWARVSRDKYRGDLCRIVALGDGGSSAVIMLIPRVDISNRANVSTAIGRKLEILTSRGELRVVRPAEIARKLNQESARNVSLDSKDEHVRETDHVILDDGSDVGNIATVVRAHRASLWLLKTASGAASAPRGGLIVRKAREVHVAGNRTSGNALADTYMGLGKQRIVNEDQFNDKGDSGRGRGRGAPGMRDPFLGRTVRICKGNYKGLAGIVTTATSSHVTVELHTRNRSVTQLRECVKLVTGAAGGEPELAVQRRVAEQEAYNADLVSTPFLTQATPLLGGATPQYGAATPRHTTPSRGNATPTWGGATPAHGAQTPHYGSQTPGYGNATPSHGGTMTPSHYGGLDDVWRPRVVASPSHNISTEAELDDGEVCKVTNIHNNMATVALKNSPAMTRTLPVSALHRIAPKAGNKVRVVDGSNVYDAELLSIEESDGIIKLDNGEYKIIDFSAIAKIADF</sequence>
<feature type="domain" description="KOW" evidence="3">
    <location>
        <begin position="1092"/>
        <end position="1118"/>
    </location>
</feature>
<dbReference type="EMBL" id="GL833141">
    <property type="protein sequence ID" value="EGB05427.1"/>
    <property type="molecule type" value="Genomic_DNA"/>
</dbReference>
<feature type="compositionally biased region" description="Basic and acidic residues" evidence="2">
    <location>
        <begin position="330"/>
        <end position="342"/>
    </location>
</feature>
<feature type="compositionally biased region" description="Acidic residues" evidence="2">
    <location>
        <begin position="451"/>
        <end position="465"/>
    </location>
</feature>
<evidence type="ECO:0000313" key="5">
    <source>
        <dbReference type="Proteomes" id="UP000002729"/>
    </source>
</evidence>
<feature type="compositionally biased region" description="Basic and acidic residues" evidence="2">
    <location>
        <begin position="433"/>
        <end position="444"/>
    </location>
</feature>
<dbReference type="Gene3D" id="3.30.70.940">
    <property type="entry name" value="NusG, N-terminal domain"/>
    <property type="match status" value="1"/>
</dbReference>
<gene>
    <name evidence="4" type="ORF">AURANDRAFT_72223</name>
</gene>
<feature type="region of interest" description="Disordered" evidence="2">
    <location>
        <begin position="425"/>
        <end position="484"/>
    </location>
</feature>